<dbReference type="EMBL" id="JBBHLL010000361">
    <property type="protein sequence ID" value="KAK7804833.1"/>
    <property type="molecule type" value="Genomic_DNA"/>
</dbReference>
<evidence type="ECO:0000313" key="2">
    <source>
        <dbReference type="EMBL" id="KAK7804833.1"/>
    </source>
</evidence>
<protein>
    <submittedName>
        <fullName evidence="2">Uncharacterized protein</fullName>
    </submittedName>
</protein>
<feature type="non-terminal residue" evidence="2">
    <location>
        <position position="143"/>
    </location>
</feature>
<evidence type="ECO:0000256" key="1">
    <source>
        <dbReference type="SAM" id="MobiDB-lite"/>
    </source>
</evidence>
<evidence type="ECO:0000313" key="3">
    <source>
        <dbReference type="Proteomes" id="UP001488838"/>
    </source>
</evidence>
<dbReference type="AlphaFoldDB" id="A0AAW0HRV2"/>
<reference evidence="2 3" key="1">
    <citation type="journal article" date="2023" name="bioRxiv">
        <title>Conserved and derived expression patterns and positive selection on dental genes reveal complex evolutionary context of ever-growing rodent molars.</title>
        <authorList>
            <person name="Calamari Z.T."/>
            <person name="Song A."/>
            <person name="Cohen E."/>
            <person name="Akter M."/>
            <person name="Roy R.D."/>
            <person name="Hallikas O."/>
            <person name="Christensen M.M."/>
            <person name="Li P."/>
            <person name="Marangoni P."/>
            <person name="Jernvall J."/>
            <person name="Klein O.D."/>
        </authorList>
    </citation>
    <scope>NUCLEOTIDE SEQUENCE [LARGE SCALE GENOMIC DNA]</scope>
    <source>
        <strain evidence="2">V071</strain>
    </source>
</reference>
<proteinExistence type="predicted"/>
<feature type="region of interest" description="Disordered" evidence="1">
    <location>
        <begin position="120"/>
        <end position="143"/>
    </location>
</feature>
<dbReference type="Proteomes" id="UP001488838">
    <property type="component" value="Unassembled WGS sequence"/>
</dbReference>
<keyword evidence="3" id="KW-1185">Reference proteome</keyword>
<organism evidence="2 3">
    <name type="scientific">Myodes glareolus</name>
    <name type="common">Bank vole</name>
    <name type="synonym">Clethrionomys glareolus</name>
    <dbReference type="NCBI Taxonomy" id="447135"/>
    <lineage>
        <taxon>Eukaryota</taxon>
        <taxon>Metazoa</taxon>
        <taxon>Chordata</taxon>
        <taxon>Craniata</taxon>
        <taxon>Vertebrata</taxon>
        <taxon>Euteleostomi</taxon>
        <taxon>Mammalia</taxon>
        <taxon>Eutheria</taxon>
        <taxon>Euarchontoglires</taxon>
        <taxon>Glires</taxon>
        <taxon>Rodentia</taxon>
        <taxon>Myomorpha</taxon>
        <taxon>Muroidea</taxon>
        <taxon>Cricetidae</taxon>
        <taxon>Arvicolinae</taxon>
        <taxon>Myodes</taxon>
    </lineage>
</organism>
<gene>
    <name evidence="2" type="ORF">U0070_006815</name>
</gene>
<name>A0AAW0HRV2_MYOGA</name>
<feature type="non-terminal residue" evidence="2">
    <location>
        <position position="1"/>
    </location>
</feature>
<feature type="compositionally biased region" description="Basic and acidic residues" evidence="1">
    <location>
        <begin position="17"/>
        <end position="31"/>
    </location>
</feature>
<accession>A0AAW0HRV2</accession>
<sequence>EGNEGTDEQTSSLETAAVKEGKPELSKKVYPDKAGGAVNNNSEMKGSAITSQLLQPEFLKCLHRAQSRSSFQSQVAIQLGEHPKAYPWNLRRCGVRDAKLFQPLEGLYNLERDMGRELCELDSSPEHPQNRVKKAESECLKKE</sequence>
<feature type="region of interest" description="Disordered" evidence="1">
    <location>
        <begin position="1"/>
        <end position="43"/>
    </location>
</feature>
<comment type="caution">
    <text evidence="2">The sequence shown here is derived from an EMBL/GenBank/DDBJ whole genome shotgun (WGS) entry which is preliminary data.</text>
</comment>